<feature type="chain" id="PRO_5045604310" evidence="1">
    <location>
        <begin position="22"/>
        <end position="278"/>
    </location>
</feature>
<reference evidence="3" key="1">
    <citation type="submission" date="2021-12" db="EMBL/GenBank/DDBJ databases">
        <title>Enterovibrio ZSDZ35 sp. nov. and Enterovibrio ZSDZ42 sp. nov., isolated from coastal seawater in Qingdao.</title>
        <authorList>
            <person name="Zhang P."/>
        </authorList>
    </citation>
    <scope>NUCLEOTIDE SEQUENCE</scope>
    <source>
        <strain evidence="3">ZSDZ42</strain>
    </source>
</reference>
<evidence type="ECO:0000313" key="3">
    <source>
        <dbReference type="EMBL" id="MDD1794847.1"/>
    </source>
</evidence>
<protein>
    <submittedName>
        <fullName evidence="3">NAD(P)H-binding protein</fullName>
    </submittedName>
</protein>
<evidence type="ECO:0000256" key="1">
    <source>
        <dbReference type="SAM" id="SignalP"/>
    </source>
</evidence>
<comment type="caution">
    <text evidence="3">The sequence shown here is derived from an EMBL/GenBank/DDBJ whole genome shotgun (WGS) entry which is preliminary data.</text>
</comment>
<dbReference type="PANTHER" id="PTHR48079:SF6">
    <property type="entry name" value="NAD(P)-BINDING DOMAIN-CONTAINING PROTEIN-RELATED"/>
    <property type="match status" value="1"/>
</dbReference>
<dbReference type="EMBL" id="JAJUBC010000021">
    <property type="protein sequence ID" value="MDD1794847.1"/>
    <property type="molecule type" value="Genomic_DNA"/>
</dbReference>
<dbReference type="InterPro" id="IPR016040">
    <property type="entry name" value="NAD(P)-bd_dom"/>
</dbReference>
<dbReference type="RefSeq" id="WP_274165667.1">
    <property type="nucleotide sequence ID" value="NZ_JAJUBC010000021.1"/>
</dbReference>
<evidence type="ECO:0000313" key="4">
    <source>
        <dbReference type="Proteomes" id="UP001149400"/>
    </source>
</evidence>
<accession>A0ABT5R5T6</accession>
<gene>
    <name evidence="3" type="ORF">LRP50_17055</name>
</gene>
<organism evidence="3 4">
    <name type="scientific">Enterovibrio gelatinilyticus</name>
    <dbReference type="NCBI Taxonomy" id="2899819"/>
    <lineage>
        <taxon>Bacteria</taxon>
        <taxon>Pseudomonadati</taxon>
        <taxon>Pseudomonadota</taxon>
        <taxon>Gammaproteobacteria</taxon>
        <taxon>Vibrionales</taxon>
        <taxon>Vibrionaceae</taxon>
        <taxon>Enterovibrio</taxon>
    </lineage>
</organism>
<dbReference type="Pfam" id="PF13460">
    <property type="entry name" value="NAD_binding_10"/>
    <property type="match status" value="1"/>
</dbReference>
<dbReference type="InterPro" id="IPR051783">
    <property type="entry name" value="NAD(P)-dependent_oxidoreduct"/>
</dbReference>
<proteinExistence type="predicted"/>
<keyword evidence="4" id="KW-1185">Reference proteome</keyword>
<sequence length="278" mass="30260">MSKPYKTVSVCGCGWLGLALAENLANNGFGVSGSKRTDAAARALSHQGIQGVVYDIYDDNTEDEASSLFSNDVFVANIPPGRQTFEREKFVTAMKTLVDRAKAGGTKQFIFISTTSVYGSAMGKIVESTLCEPDTESGKAHHDIERYVLAQFPDGGVVLRFSGLVGDTRHPAKHMAGRTGIANGHDPVNLIHREDCIQAISAIIHQQSGGETFHLSALAHPSRREFYRWAAGEMGLVQPEFIEDGGEGKWISPDYTVQHLGLSLRYSSPYDMPLPELI</sequence>
<dbReference type="Gene3D" id="3.40.50.720">
    <property type="entry name" value="NAD(P)-binding Rossmann-like Domain"/>
    <property type="match status" value="1"/>
</dbReference>
<dbReference type="SUPFAM" id="SSF51735">
    <property type="entry name" value="NAD(P)-binding Rossmann-fold domains"/>
    <property type="match status" value="1"/>
</dbReference>
<evidence type="ECO:0000259" key="2">
    <source>
        <dbReference type="Pfam" id="PF13460"/>
    </source>
</evidence>
<feature type="domain" description="NAD(P)-binding" evidence="2">
    <location>
        <begin position="14"/>
        <end position="128"/>
    </location>
</feature>
<keyword evidence="1" id="KW-0732">Signal</keyword>
<dbReference type="Proteomes" id="UP001149400">
    <property type="component" value="Unassembled WGS sequence"/>
</dbReference>
<name>A0ABT5R5T6_9GAMM</name>
<dbReference type="InterPro" id="IPR036291">
    <property type="entry name" value="NAD(P)-bd_dom_sf"/>
</dbReference>
<feature type="signal peptide" evidence="1">
    <location>
        <begin position="1"/>
        <end position="21"/>
    </location>
</feature>
<dbReference type="PANTHER" id="PTHR48079">
    <property type="entry name" value="PROTEIN YEEZ"/>
    <property type="match status" value="1"/>
</dbReference>